<organism evidence="2 3">
    <name type="scientific">Soonwooa buanensis</name>
    <dbReference type="NCBI Taxonomy" id="619805"/>
    <lineage>
        <taxon>Bacteria</taxon>
        <taxon>Pseudomonadati</taxon>
        <taxon>Bacteroidota</taxon>
        <taxon>Flavobacteriia</taxon>
        <taxon>Flavobacteriales</taxon>
        <taxon>Weeksellaceae</taxon>
        <taxon>Chryseobacterium group</taxon>
        <taxon>Soonwooa</taxon>
    </lineage>
</organism>
<dbReference type="RefSeq" id="WP_079665506.1">
    <property type="nucleotide sequence ID" value="NZ_FUYZ01000001.1"/>
</dbReference>
<accession>A0A1T5CNJ6</accession>
<dbReference type="Gene3D" id="3.90.580.10">
    <property type="entry name" value="Zinc finger, CHC2-type domain"/>
    <property type="match status" value="1"/>
</dbReference>
<dbReference type="GO" id="GO:0006260">
    <property type="term" value="P:DNA replication"/>
    <property type="evidence" value="ECO:0007669"/>
    <property type="project" value="InterPro"/>
</dbReference>
<dbReference type="EMBL" id="FUYZ01000001">
    <property type="protein sequence ID" value="SKB60720.1"/>
    <property type="molecule type" value="Genomic_DNA"/>
</dbReference>
<dbReference type="Pfam" id="PF13155">
    <property type="entry name" value="Toprim_2"/>
    <property type="match status" value="1"/>
</dbReference>
<dbReference type="GO" id="GO:0008270">
    <property type="term" value="F:zinc ion binding"/>
    <property type="evidence" value="ECO:0007669"/>
    <property type="project" value="InterPro"/>
</dbReference>
<reference evidence="2 3" key="1">
    <citation type="submission" date="2017-02" db="EMBL/GenBank/DDBJ databases">
        <authorList>
            <person name="Peterson S.W."/>
        </authorList>
    </citation>
    <scope>NUCLEOTIDE SEQUENCE [LARGE SCALE GENOMIC DNA]</scope>
    <source>
        <strain evidence="2 3">DSM 22323</strain>
    </source>
</reference>
<dbReference type="InterPro" id="IPR002694">
    <property type="entry name" value="Znf_CHC2"/>
</dbReference>
<protein>
    <submittedName>
        <fullName evidence="2">Toprim-like</fullName>
    </submittedName>
</protein>
<evidence type="ECO:0000313" key="3">
    <source>
        <dbReference type="Proteomes" id="UP000191112"/>
    </source>
</evidence>
<dbReference type="SMART" id="SM00400">
    <property type="entry name" value="ZnF_CHCC"/>
    <property type="match status" value="1"/>
</dbReference>
<evidence type="ECO:0000313" key="2">
    <source>
        <dbReference type="EMBL" id="SKB60720.1"/>
    </source>
</evidence>
<proteinExistence type="predicted"/>
<sequence>MNCKQANENISIREILESFSLFPSKDNRRTAFYLAFDREEKTPSLSVNYEKNTAFDFGTGMKYDNVSLVQGIKKCSVSEALEYLKRFDYSIPNKQIIETDNFKPKSVYEILEIKEVEHPSLIEYLKSRKLNSLKSELKEIHYELNGKKYFGLGFKNDSDGYEIRNPYIKLCLGKKDLTSIKNHSKILRIFEGFADYISFKILEKSLEKEPSDYIILNSVSMISKVKNQLENYQSVELFLDNDRTGDSVTKILKKQNSNVLDERILFKNHKDLNEFLINGNLRKTDTGTMLNIDTGIKETDLRKIDTDIESEDLGKITPRKIGR</sequence>
<dbReference type="STRING" id="619805.SAMN05660477_00188"/>
<evidence type="ECO:0000259" key="1">
    <source>
        <dbReference type="SMART" id="SM00400"/>
    </source>
</evidence>
<dbReference type="Gene3D" id="3.40.1360.10">
    <property type="match status" value="1"/>
</dbReference>
<gene>
    <name evidence="2" type="ORF">SAMN05660477_00188</name>
</gene>
<dbReference type="Proteomes" id="UP000191112">
    <property type="component" value="Unassembled WGS sequence"/>
</dbReference>
<dbReference type="OrthoDB" id="8536512at2"/>
<keyword evidence="3" id="KW-1185">Reference proteome</keyword>
<dbReference type="SUPFAM" id="SSF57783">
    <property type="entry name" value="Zinc beta-ribbon"/>
    <property type="match status" value="1"/>
</dbReference>
<name>A0A1T5CNJ6_9FLAO</name>
<feature type="domain" description="Zinc finger CHC2-type" evidence="1">
    <location>
        <begin position="39"/>
        <end position="85"/>
    </location>
</feature>
<dbReference type="GO" id="GO:0003899">
    <property type="term" value="F:DNA-directed RNA polymerase activity"/>
    <property type="evidence" value="ECO:0007669"/>
    <property type="project" value="InterPro"/>
</dbReference>
<dbReference type="InterPro" id="IPR036977">
    <property type="entry name" value="DNA_primase_Znf_CHC2"/>
</dbReference>
<dbReference type="GO" id="GO:0003677">
    <property type="term" value="F:DNA binding"/>
    <property type="evidence" value="ECO:0007669"/>
    <property type="project" value="InterPro"/>
</dbReference>
<dbReference type="AlphaFoldDB" id="A0A1T5CNJ6"/>